<evidence type="ECO:0000256" key="7">
    <source>
        <dbReference type="ARBA" id="ARBA00022968"/>
    </source>
</evidence>
<keyword evidence="7" id="KW-0735">Signal-anchor</keyword>
<dbReference type="EMBL" id="NEDP02000217">
    <property type="protein sequence ID" value="OWF56290.1"/>
    <property type="molecule type" value="Genomic_DNA"/>
</dbReference>
<keyword evidence="11" id="KW-0325">Glycoprotein</keyword>
<keyword evidence="10 12" id="KW-0472">Membrane</keyword>
<dbReference type="InterPro" id="IPR031481">
    <property type="entry name" value="Glyco_tran_10_N"/>
</dbReference>
<dbReference type="PANTHER" id="PTHR48438">
    <property type="entry name" value="ALPHA-(1,3)-FUCOSYLTRANSFERASE C-RELATED"/>
    <property type="match status" value="1"/>
</dbReference>
<keyword evidence="4 12" id="KW-0328">Glycosyltransferase</keyword>
<feature type="coiled-coil region" evidence="13">
    <location>
        <begin position="299"/>
        <end position="326"/>
    </location>
</feature>
<dbReference type="AlphaFoldDB" id="A0A210R5H3"/>
<comment type="similarity">
    <text evidence="3 12">Belongs to the glycosyltransferase 10 family.</text>
</comment>
<keyword evidence="5 12" id="KW-0808">Transferase</keyword>
<keyword evidence="8 12" id="KW-1133">Transmembrane helix</keyword>
<keyword evidence="13" id="KW-0175">Coiled coil</keyword>
<evidence type="ECO:0000256" key="12">
    <source>
        <dbReference type="RuleBase" id="RU003832"/>
    </source>
</evidence>
<evidence type="ECO:0000256" key="10">
    <source>
        <dbReference type="ARBA" id="ARBA00023136"/>
    </source>
</evidence>
<keyword evidence="6 12" id="KW-0812">Transmembrane</keyword>
<dbReference type="GO" id="GO:0008417">
    <property type="term" value="F:fucosyltransferase activity"/>
    <property type="evidence" value="ECO:0007669"/>
    <property type="project" value="InterPro"/>
</dbReference>
<feature type="transmembrane region" description="Helical" evidence="12">
    <location>
        <begin position="12"/>
        <end position="36"/>
    </location>
</feature>
<evidence type="ECO:0000259" key="15">
    <source>
        <dbReference type="Pfam" id="PF17039"/>
    </source>
</evidence>
<name>A0A210R5H3_MIZYE</name>
<evidence type="ECO:0000259" key="14">
    <source>
        <dbReference type="Pfam" id="PF00852"/>
    </source>
</evidence>
<protein>
    <recommendedName>
        <fullName evidence="12">Fucosyltransferase</fullName>
        <ecNumber evidence="12">2.4.1.-</ecNumber>
    </recommendedName>
</protein>
<evidence type="ECO:0000256" key="5">
    <source>
        <dbReference type="ARBA" id="ARBA00022679"/>
    </source>
</evidence>
<evidence type="ECO:0000256" key="11">
    <source>
        <dbReference type="ARBA" id="ARBA00023180"/>
    </source>
</evidence>
<evidence type="ECO:0000313" key="16">
    <source>
        <dbReference type="EMBL" id="OWF56290.1"/>
    </source>
</evidence>
<dbReference type="FunFam" id="3.40.50.11660:FF:000002">
    <property type="entry name" value="Alpha-(1,3)-fucosyltransferase"/>
    <property type="match status" value="1"/>
</dbReference>
<dbReference type="GO" id="GO:0000139">
    <property type="term" value="C:Golgi membrane"/>
    <property type="evidence" value="ECO:0007669"/>
    <property type="project" value="UniProtKB-SubCell"/>
</dbReference>
<dbReference type="Gene3D" id="3.40.50.11660">
    <property type="entry name" value="Glycosyl transferase family 10, C-terminal domain"/>
    <property type="match status" value="1"/>
</dbReference>
<evidence type="ECO:0000256" key="3">
    <source>
        <dbReference type="ARBA" id="ARBA00008919"/>
    </source>
</evidence>
<evidence type="ECO:0000256" key="1">
    <source>
        <dbReference type="ARBA" id="ARBA00004323"/>
    </source>
</evidence>
<accession>A0A210R5H3</accession>
<keyword evidence="17" id="KW-1185">Reference proteome</keyword>
<dbReference type="InterPro" id="IPR001503">
    <property type="entry name" value="Glyco_trans_10"/>
</dbReference>
<dbReference type="Pfam" id="PF17039">
    <property type="entry name" value="Glyco_tran_10_N"/>
    <property type="match status" value="1"/>
</dbReference>
<comment type="subcellular location">
    <subcellularLocation>
        <location evidence="1">Golgi apparatus membrane</location>
        <topology evidence="1">Single-pass type II membrane protein</topology>
    </subcellularLocation>
    <subcellularLocation>
        <location evidence="12">Golgi apparatus</location>
        <location evidence="12">Golgi stack membrane</location>
        <topology evidence="12">Single-pass type II membrane protein</topology>
    </subcellularLocation>
</comment>
<comment type="pathway">
    <text evidence="2">Protein modification; protein glycosylation.</text>
</comment>
<dbReference type="EC" id="2.4.1.-" evidence="12"/>
<evidence type="ECO:0000256" key="4">
    <source>
        <dbReference type="ARBA" id="ARBA00022676"/>
    </source>
</evidence>
<dbReference type="SUPFAM" id="SSF53756">
    <property type="entry name" value="UDP-Glycosyltransferase/glycogen phosphorylase"/>
    <property type="match status" value="1"/>
</dbReference>
<reference evidence="16 17" key="1">
    <citation type="journal article" date="2017" name="Nat. Ecol. Evol.">
        <title>Scallop genome provides insights into evolution of bilaterian karyotype and development.</title>
        <authorList>
            <person name="Wang S."/>
            <person name="Zhang J."/>
            <person name="Jiao W."/>
            <person name="Li J."/>
            <person name="Xun X."/>
            <person name="Sun Y."/>
            <person name="Guo X."/>
            <person name="Huan P."/>
            <person name="Dong B."/>
            <person name="Zhang L."/>
            <person name="Hu X."/>
            <person name="Sun X."/>
            <person name="Wang J."/>
            <person name="Zhao C."/>
            <person name="Wang Y."/>
            <person name="Wang D."/>
            <person name="Huang X."/>
            <person name="Wang R."/>
            <person name="Lv J."/>
            <person name="Li Y."/>
            <person name="Zhang Z."/>
            <person name="Liu B."/>
            <person name="Lu W."/>
            <person name="Hui Y."/>
            <person name="Liang J."/>
            <person name="Zhou Z."/>
            <person name="Hou R."/>
            <person name="Li X."/>
            <person name="Liu Y."/>
            <person name="Li H."/>
            <person name="Ning X."/>
            <person name="Lin Y."/>
            <person name="Zhao L."/>
            <person name="Xing Q."/>
            <person name="Dou J."/>
            <person name="Li Y."/>
            <person name="Mao J."/>
            <person name="Guo H."/>
            <person name="Dou H."/>
            <person name="Li T."/>
            <person name="Mu C."/>
            <person name="Jiang W."/>
            <person name="Fu Q."/>
            <person name="Fu X."/>
            <person name="Miao Y."/>
            <person name="Liu J."/>
            <person name="Yu Q."/>
            <person name="Li R."/>
            <person name="Liao H."/>
            <person name="Li X."/>
            <person name="Kong Y."/>
            <person name="Jiang Z."/>
            <person name="Chourrout D."/>
            <person name="Li R."/>
            <person name="Bao Z."/>
        </authorList>
    </citation>
    <scope>NUCLEOTIDE SEQUENCE [LARGE SCALE GENOMIC DNA]</scope>
    <source>
        <strain evidence="16 17">PY_sf001</strain>
    </source>
</reference>
<sequence>MGYSRRSCGWRYQLRMFLVIAVVLNLFIAPLTYISVTKPAPDVKVRNIPKMSINKSFLVSLHSPPPWLVDLYRRTDPKQCTYNNCQWTIDKYLHSISDVIIFDGPSLDRIPIIRSPGQTWVMLGLESPLHYGSNYKLPAWKSVFNWTMTYRKDSDIYFPYSEVVKKEDFEDKQNYTRILKSKKYAISWAVSHCNAASDRDSFVNYLKGYINDLNTFGKCGNYYCGDWENPDLCFQKMAKEHKFVLSFENSFCTDYITEKAFIPYTENIVPIVRGGSHYSSFLPVGTYINTNDFSTVKELADYVIEIDRHRDQYRELLQRKNQYTILPKTSMYQRAICQVCEKLNTDKHANHTYPDIAGWLWKNGGCFYPKDVMPN</sequence>
<feature type="domain" description="Fucosyltransferase N-terminal" evidence="15">
    <location>
        <begin position="75"/>
        <end position="160"/>
    </location>
</feature>
<evidence type="ECO:0000256" key="6">
    <source>
        <dbReference type="ARBA" id="ARBA00022692"/>
    </source>
</evidence>
<dbReference type="InterPro" id="IPR038577">
    <property type="entry name" value="GT10-like_C_sf"/>
</dbReference>
<evidence type="ECO:0000256" key="8">
    <source>
        <dbReference type="ARBA" id="ARBA00022989"/>
    </source>
</evidence>
<feature type="domain" description="Fucosyltransferase C-terminal" evidence="14">
    <location>
        <begin position="180"/>
        <end position="359"/>
    </location>
</feature>
<proteinExistence type="inferred from homology"/>
<dbReference type="UniPathway" id="UPA00378"/>
<evidence type="ECO:0000256" key="9">
    <source>
        <dbReference type="ARBA" id="ARBA00023034"/>
    </source>
</evidence>
<dbReference type="Pfam" id="PF00852">
    <property type="entry name" value="Glyco_transf_10"/>
    <property type="match status" value="1"/>
</dbReference>
<comment type="caution">
    <text evidence="16">The sequence shown here is derived from an EMBL/GenBank/DDBJ whole genome shotgun (WGS) entry which is preliminary data.</text>
</comment>
<gene>
    <name evidence="16" type="ORF">KP79_PYT13481</name>
</gene>
<organism evidence="16 17">
    <name type="scientific">Mizuhopecten yessoensis</name>
    <name type="common">Japanese scallop</name>
    <name type="synonym">Patinopecten yessoensis</name>
    <dbReference type="NCBI Taxonomy" id="6573"/>
    <lineage>
        <taxon>Eukaryota</taxon>
        <taxon>Metazoa</taxon>
        <taxon>Spiralia</taxon>
        <taxon>Lophotrochozoa</taxon>
        <taxon>Mollusca</taxon>
        <taxon>Bivalvia</taxon>
        <taxon>Autobranchia</taxon>
        <taxon>Pteriomorphia</taxon>
        <taxon>Pectinida</taxon>
        <taxon>Pectinoidea</taxon>
        <taxon>Pectinidae</taxon>
        <taxon>Mizuhopecten</taxon>
    </lineage>
</organism>
<dbReference type="PANTHER" id="PTHR48438:SF1">
    <property type="entry name" value="ALPHA-(1,3)-FUCOSYLTRANSFERASE C-RELATED"/>
    <property type="match status" value="1"/>
</dbReference>
<dbReference type="InterPro" id="IPR055270">
    <property type="entry name" value="Glyco_tran_10_C"/>
</dbReference>
<dbReference type="OrthoDB" id="6085082at2759"/>
<dbReference type="Proteomes" id="UP000242188">
    <property type="component" value="Unassembled WGS sequence"/>
</dbReference>
<keyword evidence="9 12" id="KW-0333">Golgi apparatus</keyword>
<dbReference type="GO" id="GO:0032580">
    <property type="term" value="C:Golgi cisterna membrane"/>
    <property type="evidence" value="ECO:0007669"/>
    <property type="project" value="UniProtKB-SubCell"/>
</dbReference>
<evidence type="ECO:0000313" key="17">
    <source>
        <dbReference type="Proteomes" id="UP000242188"/>
    </source>
</evidence>
<evidence type="ECO:0000256" key="2">
    <source>
        <dbReference type="ARBA" id="ARBA00004922"/>
    </source>
</evidence>
<evidence type="ECO:0000256" key="13">
    <source>
        <dbReference type="SAM" id="Coils"/>
    </source>
</evidence>
<dbReference type="STRING" id="6573.A0A210R5H3"/>